<evidence type="ECO:0000313" key="3">
    <source>
        <dbReference type="EMBL" id="GFR52817.1"/>
    </source>
</evidence>
<sequence>GTGAAASSSSSASPGSSSSSPSSGGPLLCWRLGDVAPTGTELCREAGFTVAPSPSETGEGDAEGSGEPACFDGTPTYSTHFCEQPPPPPQQRQQARRKAAAAGSGGGGAAGEGSALLGAGSRLLLLLAAGVAAGAAWLGYLRYVKRRGMMQALMQDARPPPSTQPTAEQLRQLRLRQLAKRT</sequence>
<feature type="region of interest" description="Disordered" evidence="1">
    <location>
        <begin position="49"/>
        <end position="111"/>
    </location>
</feature>
<feature type="transmembrane region" description="Helical" evidence="2">
    <location>
        <begin position="123"/>
        <end position="144"/>
    </location>
</feature>
<accession>A0AAD3E4P6</accession>
<evidence type="ECO:0000256" key="2">
    <source>
        <dbReference type="SAM" id="Phobius"/>
    </source>
</evidence>
<keyword evidence="2" id="KW-0812">Transmembrane</keyword>
<name>A0AAD3E4P6_9CHLO</name>
<dbReference type="EMBL" id="BMAR01000072">
    <property type="protein sequence ID" value="GFR52817.1"/>
    <property type="molecule type" value="Genomic_DNA"/>
</dbReference>
<feature type="non-terminal residue" evidence="3">
    <location>
        <position position="1"/>
    </location>
</feature>
<reference evidence="3 4" key="1">
    <citation type="journal article" date="2021" name="Sci. Rep.">
        <title>Genome sequencing of the multicellular alga Astrephomene provides insights into convergent evolution of germ-soma differentiation.</title>
        <authorList>
            <person name="Yamashita S."/>
            <person name="Yamamoto K."/>
            <person name="Matsuzaki R."/>
            <person name="Suzuki S."/>
            <person name="Yamaguchi H."/>
            <person name="Hirooka S."/>
            <person name="Minakuchi Y."/>
            <person name="Miyagishima S."/>
            <person name="Kawachi M."/>
            <person name="Toyoda A."/>
            <person name="Nozaki H."/>
        </authorList>
    </citation>
    <scope>NUCLEOTIDE SEQUENCE [LARGE SCALE GENOMIC DNA]</scope>
    <source>
        <strain evidence="3 4">NIES-4017</strain>
    </source>
</reference>
<feature type="region of interest" description="Disordered" evidence="1">
    <location>
        <begin position="1"/>
        <end position="31"/>
    </location>
</feature>
<feature type="compositionally biased region" description="Low complexity" evidence="1">
    <location>
        <begin position="1"/>
        <end position="26"/>
    </location>
</feature>
<dbReference type="AlphaFoldDB" id="A0AAD3E4P6"/>
<gene>
    <name evidence="3" type="ORF">Agub_g15440</name>
</gene>
<evidence type="ECO:0000313" key="4">
    <source>
        <dbReference type="Proteomes" id="UP001054857"/>
    </source>
</evidence>
<organism evidence="3 4">
    <name type="scientific">Astrephomene gubernaculifera</name>
    <dbReference type="NCBI Taxonomy" id="47775"/>
    <lineage>
        <taxon>Eukaryota</taxon>
        <taxon>Viridiplantae</taxon>
        <taxon>Chlorophyta</taxon>
        <taxon>core chlorophytes</taxon>
        <taxon>Chlorophyceae</taxon>
        <taxon>CS clade</taxon>
        <taxon>Chlamydomonadales</taxon>
        <taxon>Astrephomenaceae</taxon>
        <taxon>Astrephomene</taxon>
    </lineage>
</organism>
<protein>
    <submittedName>
        <fullName evidence="3">Uncharacterized protein</fullName>
    </submittedName>
</protein>
<evidence type="ECO:0000256" key="1">
    <source>
        <dbReference type="SAM" id="MobiDB-lite"/>
    </source>
</evidence>
<proteinExistence type="predicted"/>
<keyword evidence="4" id="KW-1185">Reference proteome</keyword>
<keyword evidence="2" id="KW-1133">Transmembrane helix</keyword>
<keyword evidence="2" id="KW-0472">Membrane</keyword>
<comment type="caution">
    <text evidence="3">The sequence shown here is derived from an EMBL/GenBank/DDBJ whole genome shotgun (WGS) entry which is preliminary data.</text>
</comment>
<dbReference type="Proteomes" id="UP001054857">
    <property type="component" value="Unassembled WGS sequence"/>
</dbReference>